<evidence type="ECO:0000313" key="2">
    <source>
        <dbReference type="EMBL" id="KAK4535136.1"/>
    </source>
</evidence>
<sequence length="264" mass="27181">MSVPKNSQWCWVLAVAAFCLLISAVAGNALAAPTASPSTAAAAATAAAGNTSSGASSFAPINTFDQALLLDLNNLWDQALTNLSRAAAANHTLADTNATVAASAFSNSSSDNTSLCFNRELQNAALTFTKRALVPCIPERVSNDSCATVTNAMLTRSLFSAGWTSQEVRVIIDATGLPFNLASLNETSAHASVGGNLLLPSLAKGIARRLQSQLTLIADEFRSRALAGVGSVLQTPANGSTSASNLYVAVMIGYDPRLACLTLS</sequence>
<dbReference type="AlphaFoldDB" id="A0AAV9ISU9"/>
<gene>
    <name evidence="2" type="ORF">CDCA_CDCA04G1161</name>
</gene>
<evidence type="ECO:0000256" key="1">
    <source>
        <dbReference type="SAM" id="SignalP"/>
    </source>
</evidence>
<keyword evidence="3" id="KW-1185">Reference proteome</keyword>
<reference evidence="2 3" key="1">
    <citation type="submission" date="2022-07" db="EMBL/GenBank/DDBJ databases">
        <title>Genome-wide signatures of adaptation to extreme environments.</title>
        <authorList>
            <person name="Cho C.H."/>
            <person name="Yoon H.S."/>
        </authorList>
    </citation>
    <scope>NUCLEOTIDE SEQUENCE [LARGE SCALE GENOMIC DNA]</scope>
    <source>
        <strain evidence="2 3">DBV 063 E5</strain>
    </source>
</reference>
<dbReference type="Proteomes" id="UP001301350">
    <property type="component" value="Unassembled WGS sequence"/>
</dbReference>
<feature type="chain" id="PRO_5043395727" evidence="1">
    <location>
        <begin position="28"/>
        <end position="264"/>
    </location>
</feature>
<accession>A0AAV9ISU9</accession>
<comment type="caution">
    <text evidence="2">The sequence shown here is derived from an EMBL/GenBank/DDBJ whole genome shotgun (WGS) entry which is preliminary data.</text>
</comment>
<name>A0AAV9ISU9_CYACA</name>
<evidence type="ECO:0000313" key="3">
    <source>
        <dbReference type="Proteomes" id="UP001301350"/>
    </source>
</evidence>
<keyword evidence="1" id="KW-0732">Signal</keyword>
<proteinExistence type="predicted"/>
<dbReference type="EMBL" id="JANCYW010000004">
    <property type="protein sequence ID" value="KAK4535136.1"/>
    <property type="molecule type" value="Genomic_DNA"/>
</dbReference>
<protein>
    <submittedName>
        <fullName evidence="2">Uncharacterized protein</fullName>
    </submittedName>
</protein>
<feature type="signal peptide" evidence="1">
    <location>
        <begin position="1"/>
        <end position="27"/>
    </location>
</feature>
<organism evidence="2 3">
    <name type="scientific">Cyanidium caldarium</name>
    <name type="common">Red alga</name>
    <dbReference type="NCBI Taxonomy" id="2771"/>
    <lineage>
        <taxon>Eukaryota</taxon>
        <taxon>Rhodophyta</taxon>
        <taxon>Bangiophyceae</taxon>
        <taxon>Cyanidiales</taxon>
        <taxon>Cyanidiaceae</taxon>
        <taxon>Cyanidium</taxon>
    </lineage>
</organism>